<keyword evidence="3" id="KW-1185">Reference proteome</keyword>
<evidence type="ECO:0000256" key="1">
    <source>
        <dbReference type="SAM" id="Coils"/>
    </source>
</evidence>
<evidence type="ECO:0000313" key="2">
    <source>
        <dbReference type="EMBL" id="CAK9093271.1"/>
    </source>
</evidence>
<dbReference type="Proteomes" id="UP001642464">
    <property type="component" value="Unassembled WGS sequence"/>
</dbReference>
<proteinExistence type="predicted"/>
<name>A0ABP0QYC0_9DINO</name>
<keyword evidence="1" id="KW-0175">Coiled coil</keyword>
<protein>
    <submittedName>
        <fullName evidence="2">Uncharacterized protein</fullName>
    </submittedName>
</protein>
<accession>A0ABP0QYC0</accession>
<comment type="caution">
    <text evidence="2">The sequence shown here is derived from an EMBL/GenBank/DDBJ whole genome shotgun (WGS) entry which is preliminary data.</text>
</comment>
<reference evidence="2 3" key="1">
    <citation type="submission" date="2024-02" db="EMBL/GenBank/DDBJ databases">
        <authorList>
            <person name="Chen Y."/>
            <person name="Shah S."/>
            <person name="Dougan E. K."/>
            <person name="Thang M."/>
            <person name="Chan C."/>
        </authorList>
    </citation>
    <scope>NUCLEOTIDE SEQUENCE [LARGE SCALE GENOMIC DNA]</scope>
</reference>
<feature type="coiled-coil region" evidence="1">
    <location>
        <begin position="535"/>
        <end position="592"/>
    </location>
</feature>
<dbReference type="EMBL" id="CAXAMM010040451">
    <property type="protein sequence ID" value="CAK9093271.1"/>
    <property type="molecule type" value="Genomic_DNA"/>
</dbReference>
<evidence type="ECO:0000313" key="3">
    <source>
        <dbReference type="Proteomes" id="UP001642464"/>
    </source>
</evidence>
<gene>
    <name evidence="2" type="ORF">SCF082_LOCUS43870</name>
</gene>
<organism evidence="2 3">
    <name type="scientific">Durusdinium trenchii</name>
    <dbReference type="NCBI Taxonomy" id="1381693"/>
    <lineage>
        <taxon>Eukaryota</taxon>
        <taxon>Sar</taxon>
        <taxon>Alveolata</taxon>
        <taxon>Dinophyceae</taxon>
        <taxon>Suessiales</taxon>
        <taxon>Symbiodiniaceae</taxon>
        <taxon>Durusdinium</taxon>
    </lineage>
</organism>
<sequence>MCPESLPKPIRYIYNDFCSDLPSDAVAALQAAVERLGRAHDFRALAEGRQECVRLAEELKHSQSTQQTESTGKGVKEKLLSINKVLHDELRKERLRGDSFEKCARWRLCFHPDKVAFTRAFEDLLEQSIATACGIQRQRVVVLHSCKDTAEVDFTIQAGETSAHALVEVLQSQLADERSELRTGAFAKFACSICRLSIILPSPTCLWTDESNNRDAACISLDLLQDFELQQAAYGPSEQPASEIEVSDDEADVRKRPEYWGVRVRELAQFHSSIREELLAYCSVHEMCFEPTGCVHLCKKSCTWDHSGIQHRLKEDKSGTQLLPNMHAVVAKYIKPQTKELGKSWALMRHPDGLRITHFITHTWEELFADFVASLESALDPDDVVWVCSLALDQNADIGKLLNVELSKSPFALALKRASKQLVVLDRALKVPRRSWCAYELALATRFSMPAFLWPHPNSDIEKLKAEIRSLDLRSAAASNPDDQEKICRDIEEHEGFDKLNGRYRSLLQLTLNFYSSAMSQVGALSRQIQEAVSAKDADREAQLLQLRRLELRRLEAQHSNEQRCALLQARCRSLEKELDEMRRFVRSLAKTEVEKDHCEAFDEPPVVKASSCCGPARWRRRSFDS</sequence>